<dbReference type="PANTHER" id="PTHR31353">
    <property type="entry name" value="FAM98"/>
    <property type="match status" value="1"/>
</dbReference>
<dbReference type="PROSITE" id="PS51808">
    <property type="entry name" value="CHCH"/>
    <property type="match status" value="1"/>
</dbReference>
<accession>A0AAD3R649</accession>
<proteinExistence type="inferred from homology"/>
<reference evidence="3" key="1">
    <citation type="submission" date="2022-08" db="EMBL/GenBank/DDBJ databases">
        <title>Genome sequencing of akame (Lates japonicus).</title>
        <authorList>
            <person name="Hashiguchi Y."/>
            <person name="Takahashi H."/>
        </authorList>
    </citation>
    <scope>NUCLEOTIDE SEQUENCE</scope>
    <source>
        <strain evidence="3">Kochi</strain>
    </source>
</reference>
<organism evidence="3 4">
    <name type="scientific">Lates japonicus</name>
    <name type="common">Japanese lates</name>
    <dbReference type="NCBI Taxonomy" id="270547"/>
    <lineage>
        <taxon>Eukaryota</taxon>
        <taxon>Metazoa</taxon>
        <taxon>Chordata</taxon>
        <taxon>Craniata</taxon>
        <taxon>Vertebrata</taxon>
        <taxon>Euteleostomi</taxon>
        <taxon>Actinopterygii</taxon>
        <taxon>Neopterygii</taxon>
        <taxon>Teleostei</taxon>
        <taxon>Neoteleostei</taxon>
        <taxon>Acanthomorphata</taxon>
        <taxon>Carangaria</taxon>
        <taxon>Carangaria incertae sedis</taxon>
        <taxon>Centropomidae</taxon>
        <taxon>Lates</taxon>
    </lineage>
</organism>
<comment type="caution">
    <text evidence="3">The sequence shown here is derived from an EMBL/GenBank/DDBJ whole genome shotgun (WGS) entry which is preliminary data.</text>
</comment>
<feature type="compositionally biased region" description="Low complexity" evidence="2">
    <location>
        <begin position="360"/>
        <end position="370"/>
    </location>
</feature>
<dbReference type="Pfam" id="PF10239">
    <property type="entry name" value="DUF2465"/>
    <property type="match status" value="2"/>
</dbReference>
<evidence type="ECO:0000313" key="3">
    <source>
        <dbReference type="EMBL" id="GLD57287.1"/>
    </source>
</evidence>
<evidence type="ECO:0000256" key="1">
    <source>
        <dbReference type="ARBA" id="ARBA00007218"/>
    </source>
</evidence>
<dbReference type="GO" id="GO:0072669">
    <property type="term" value="C:tRNA-splicing ligase complex"/>
    <property type="evidence" value="ECO:0007669"/>
    <property type="project" value="TreeGrafter"/>
</dbReference>
<dbReference type="InterPro" id="IPR018797">
    <property type="entry name" value="FAM98"/>
</dbReference>
<dbReference type="Proteomes" id="UP001279410">
    <property type="component" value="Unassembled WGS sequence"/>
</dbReference>
<sequence length="485" mass="53074">MERSVETVSAIKALGYPGGSCLTRCKCDELPCPLLTWLSAELRTTCPELRDSGGISDVLLVGELRNLLSDMSSPLTALASEVLEPSGLNKVIEFLVSELQAAHMIKHKESHPEDKTTGEESEKEQRVKDHSQELTEFYEDDDDSDKDRRKAEAQAEWILLLHALDMDTTSQFADVMSEVEARLARLPSGGIMDSLLNTSLSSEQWVQIKKINQHLSKDYHCRRQMMIKRFQVTLESFAWGEKQKERSEVLASVPPLASLAGSSRVSLSLLLAAREDQSFIEPIKAGTGTAVYKIRMGSVPDRGGRPGEIEPPMPMWGERRTQGNRSRTSRMPPPASRAPPSPPPMARAAPPPPSVPMQAPPSAVGAPAAAPRQPGMFAQMASTAAGVAVGSAVGHTIGHAMTGGFSGGHSEPARPDVTYQEPYQAQPMYQQQPQSMYQQEAPQQQQACSYELKQFIECAQNQSDLKLCEGFGEVLKQCRFTNGLS</sequence>
<evidence type="ECO:0000256" key="2">
    <source>
        <dbReference type="SAM" id="MobiDB-lite"/>
    </source>
</evidence>
<comment type="similarity">
    <text evidence="1">Belongs to the FAM98 family.</text>
</comment>
<protein>
    <submittedName>
        <fullName evidence="3">Protein FAM98B-like protein</fullName>
    </submittedName>
</protein>
<keyword evidence="4" id="KW-1185">Reference proteome</keyword>
<feature type="compositionally biased region" description="Pro residues" evidence="2">
    <location>
        <begin position="331"/>
        <end position="359"/>
    </location>
</feature>
<evidence type="ECO:0000313" key="4">
    <source>
        <dbReference type="Proteomes" id="UP001279410"/>
    </source>
</evidence>
<feature type="region of interest" description="Disordered" evidence="2">
    <location>
        <begin position="297"/>
        <end position="370"/>
    </location>
</feature>
<feature type="region of interest" description="Disordered" evidence="2">
    <location>
        <begin position="106"/>
        <end position="146"/>
    </location>
</feature>
<gene>
    <name evidence="3" type="ORF">AKAME5_000953500</name>
</gene>
<dbReference type="EMBL" id="BRZM01000029">
    <property type="protein sequence ID" value="GLD57287.1"/>
    <property type="molecule type" value="Genomic_DNA"/>
</dbReference>
<name>A0AAD3R649_LATJO</name>
<dbReference type="PANTHER" id="PTHR31353:SF5">
    <property type="entry name" value="IM:7138535"/>
    <property type="match status" value="1"/>
</dbReference>
<dbReference type="AlphaFoldDB" id="A0AAD3R649"/>
<feature type="compositionally biased region" description="Basic and acidic residues" evidence="2">
    <location>
        <begin position="110"/>
        <end position="133"/>
    </location>
</feature>